<dbReference type="AlphaFoldDB" id="K4KGL2"/>
<protein>
    <submittedName>
        <fullName evidence="1">Cell wall biosynthesis glycosyltransferase</fullName>
    </submittedName>
</protein>
<dbReference type="InterPro" id="IPR029044">
    <property type="entry name" value="Nucleotide-diphossugar_trans"/>
</dbReference>
<dbReference type="STRING" id="1117647.M5M_05060"/>
<evidence type="ECO:0000313" key="1">
    <source>
        <dbReference type="EMBL" id="AFU98219.1"/>
    </source>
</evidence>
<sequence length="406" mass="46459">MADFYQNGIITTLHNLTRRPVAEMEKELCEFSEKRPLGLILPSLYSELEGEALPNIVDQLTEVPYLNEIVIGLDRANEAQYRHAIGFFSKLPQHHRILWNDGPALRALDAELLKMGIAPTMPGKGRNVWYCIGYMLASNRSESIALHDCDIVTYERELLARLIYPVANPQFNYMFCKGYYSRIAEGKLNGRVSRLLVTPLLRSLKKIFGELDYLQYMDTFRYSLAGEFSFRKDVLNDIRIPSDWGLEIGVLSEMYRNNSTNRLCQVDIADIYDHKHQDLSANNDKGGLSKMSIDISKALFRKLATQGKTFNTETFRSIKATYFRIALDLIETYHNDAIMNGLKLDVHSEEKAVEMFAQNIMKAGESFLENPMEAPFIPSWNRVISAMPDVLERLRNAVESDNARFA</sequence>
<dbReference type="Gene3D" id="3.90.550.10">
    <property type="entry name" value="Spore Coat Polysaccharide Biosynthesis Protein SpsA, Chain A"/>
    <property type="match status" value="1"/>
</dbReference>
<dbReference type="SUPFAM" id="SSF53448">
    <property type="entry name" value="Nucleotide-diphospho-sugar transferases"/>
    <property type="match status" value="1"/>
</dbReference>
<organism evidence="1 2">
    <name type="scientific">Simiduia agarivorans (strain DSM 21679 / JCM 13881 / BCRC 17597 / SA1)</name>
    <dbReference type="NCBI Taxonomy" id="1117647"/>
    <lineage>
        <taxon>Bacteria</taxon>
        <taxon>Pseudomonadati</taxon>
        <taxon>Pseudomonadota</taxon>
        <taxon>Gammaproteobacteria</taxon>
        <taxon>Cellvibrionales</taxon>
        <taxon>Cellvibrionaceae</taxon>
        <taxon>Simiduia</taxon>
    </lineage>
</organism>
<dbReference type="eggNOG" id="COG1215">
    <property type="taxonomic scope" value="Bacteria"/>
</dbReference>
<dbReference type="KEGG" id="saga:M5M_05060"/>
<dbReference type="Proteomes" id="UP000000466">
    <property type="component" value="Chromosome"/>
</dbReference>
<reference evidence="1 2" key="1">
    <citation type="journal article" date="2013" name="Genome Announc.">
        <title>Complete genome sequence of Simiduia agarivorans SA1(T), a marine bacterium able to degrade a variety of polysaccharides.</title>
        <authorList>
            <person name="Lin S.Y."/>
            <person name="Shieh W.Y."/>
            <person name="Chen J.S."/>
            <person name="Tang S.L."/>
        </authorList>
    </citation>
    <scope>NUCLEOTIDE SEQUENCE [LARGE SCALE GENOMIC DNA]</scope>
    <source>
        <strain evidence="2">DSM 21679 / JCM 13881 / BCRC 17597 / SA1</strain>
    </source>
</reference>
<dbReference type="OrthoDB" id="9477at2"/>
<name>K4KGL2_SIMAS</name>
<dbReference type="EMBL" id="CP003746">
    <property type="protein sequence ID" value="AFU98219.1"/>
    <property type="molecule type" value="Genomic_DNA"/>
</dbReference>
<dbReference type="GO" id="GO:0016740">
    <property type="term" value="F:transferase activity"/>
    <property type="evidence" value="ECO:0007669"/>
    <property type="project" value="UniProtKB-KW"/>
</dbReference>
<gene>
    <name evidence="1" type="ordered locus">M5M_05060</name>
</gene>
<keyword evidence="2" id="KW-1185">Reference proteome</keyword>
<dbReference type="RefSeq" id="WP_015046392.1">
    <property type="nucleotide sequence ID" value="NC_018868.3"/>
</dbReference>
<accession>K4KGL2</accession>
<evidence type="ECO:0000313" key="2">
    <source>
        <dbReference type="Proteomes" id="UP000000466"/>
    </source>
</evidence>
<dbReference type="HOGENOM" id="CLU_056498_0_0_6"/>
<proteinExistence type="predicted"/>